<proteinExistence type="predicted"/>
<name>A0A366QVW3_9HYPO</name>
<sequence>MGQAASDWKQKRSVNTLLQLAPERNPGHDGSTSTFRRETLLAALSNVAAAINKKKGHVTIIAVGGAVNTIYLRSRETTHDVDFFNNNLTAEDFERLKAGVRAASKIDKTLTRDWLNNRTAFFIPKDKQHSLTAQALNQREVIFEEPGLTVLAAPWEYAFCGKVDRLSVGGLHSAQDYDLSDALEYLRRYLTKSELEHIPKSTVQA</sequence>
<dbReference type="Proteomes" id="UP000253153">
    <property type="component" value="Unassembled WGS sequence"/>
</dbReference>
<dbReference type="AlphaFoldDB" id="A0A366QVW3"/>
<organism evidence="2 3">
    <name type="scientific">Fusarium coffeatum</name>
    <dbReference type="NCBI Taxonomy" id="231269"/>
    <lineage>
        <taxon>Eukaryota</taxon>
        <taxon>Fungi</taxon>
        <taxon>Dikarya</taxon>
        <taxon>Ascomycota</taxon>
        <taxon>Pezizomycotina</taxon>
        <taxon>Sordariomycetes</taxon>
        <taxon>Hypocreomycetidae</taxon>
        <taxon>Hypocreales</taxon>
        <taxon>Nectriaceae</taxon>
        <taxon>Fusarium</taxon>
        <taxon>Fusarium incarnatum-equiseti species complex</taxon>
    </lineage>
</organism>
<protein>
    <recommendedName>
        <fullName evidence="1">DUF7582 domain-containing protein</fullName>
    </recommendedName>
</protein>
<evidence type="ECO:0000313" key="2">
    <source>
        <dbReference type="EMBL" id="RBR09029.1"/>
    </source>
</evidence>
<dbReference type="GeneID" id="41999468"/>
<comment type="caution">
    <text evidence="2">The sequence shown here is derived from an EMBL/GenBank/DDBJ whole genome shotgun (WGS) entry which is preliminary data.</text>
</comment>
<dbReference type="OrthoDB" id="3348320at2759"/>
<gene>
    <name evidence="2" type="ORF">FIESC28_10037</name>
</gene>
<dbReference type="RefSeq" id="XP_031011754.1">
    <property type="nucleotide sequence ID" value="XM_031164172.1"/>
</dbReference>
<dbReference type="InterPro" id="IPR056004">
    <property type="entry name" value="DUF7582"/>
</dbReference>
<dbReference type="Pfam" id="PF24483">
    <property type="entry name" value="DUF7582"/>
    <property type="match status" value="1"/>
</dbReference>
<accession>A0A366QVW3</accession>
<evidence type="ECO:0000259" key="1">
    <source>
        <dbReference type="Pfam" id="PF24483"/>
    </source>
</evidence>
<keyword evidence="3" id="KW-1185">Reference proteome</keyword>
<feature type="domain" description="DUF7582" evidence="1">
    <location>
        <begin position="38"/>
        <end position="194"/>
    </location>
</feature>
<evidence type="ECO:0000313" key="3">
    <source>
        <dbReference type="Proteomes" id="UP000253153"/>
    </source>
</evidence>
<reference evidence="2 3" key="1">
    <citation type="submission" date="2018-06" db="EMBL/GenBank/DDBJ databases">
        <title>Fusarium incarnatum-equiseti species complex species 28.</title>
        <authorList>
            <person name="Gardiner D.M."/>
        </authorList>
    </citation>
    <scope>NUCLEOTIDE SEQUENCE [LARGE SCALE GENOMIC DNA]</scope>
    <source>
        <strain evidence="2 3">FIESC_28</strain>
    </source>
</reference>
<dbReference type="EMBL" id="QKXC01000274">
    <property type="protein sequence ID" value="RBR09029.1"/>
    <property type="molecule type" value="Genomic_DNA"/>
</dbReference>